<comment type="similarity">
    <text evidence="1">Belongs to the GSP E family.</text>
</comment>
<name>A0A101XSK0_9BACL</name>
<dbReference type="Gene3D" id="3.30.450.90">
    <property type="match status" value="1"/>
</dbReference>
<dbReference type="Gene3D" id="3.40.50.300">
    <property type="entry name" value="P-loop containing nucleotide triphosphate hydrolases"/>
    <property type="match status" value="1"/>
</dbReference>
<feature type="domain" description="AAA+ ATPase" evidence="4">
    <location>
        <begin position="139"/>
        <end position="264"/>
    </location>
</feature>
<dbReference type="RefSeq" id="WP_067712519.1">
    <property type="nucleotide sequence ID" value="NZ_LPVJ01000009.1"/>
</dbReference>
<proteinExistence type="inferred from homology"/>
<dbReference type="InterPro" id="IPR027417">
    <property type="entry name" value="P-loop_NTPase"/>
</dbReference>
<dbReference type="OrthoDB" id="9808272at2"/>
<protein>
    <recommendedName>
        <fullName evidence="4">AAA+ ATPase domain-containing protein</fullName>
    </recommendedName>
</protein>
<evidence type="ECO:0000256" key="1">
    <source>
        <dbReference type="ARBA" id="ARBA00006611"/>
    </source>
</evidence>
<evidence type="ECO:0000313" key="5">
    <source>
        <dbReference type="EMBL" id="KUO96758.1"/>
    </source>
</evidence>
<dbReference type="InterPro" id="IPR003593">
    <property type="entry name" value="AAA+_ATPase"/>
</dbReference>
<dbReference type="PANTHER" id="PTHR30258">
    <property type="entry name" value="TYPE II SECRETION SYSTEM PROTEIN GSPE-RELATED"/>
    <property type="match status" value="1"/>
</dbReference>
<dbReference type="Pfam" id="PF00437">
    <property type="entry name" value="T2SSE"/>
    <property type="match status" value="1"/>
</dbReference>
<evidence type="ECO:0000259" key="4">
    <source>
        <dbReference type="SMART" id="SM00382"/>
    </source>
</evidence>
<sequence length="360" mass="39894">MLVSDLTDEIIATGVFLNASDVHLDPMDDQWRLSYRVHGRMFRASEISDLEDSVSRVVLQRLKVLAKLTLGEQRKSQDGHWRTSTRHGLCDLRISTIPTIRGERMAIRLIPIDNPFLTLDDLGLMRMDLAVIRRMASCSSGLIIVCGRAGSGKSTTLHAILQDQQAKGRTVISIEDPVERLIDGYSQIEVDERNGFSFAEALRATLRQDPEVVMIGEIRDELTAETAVRAGLTGHLIGTSLHVEHPRGVMARLSDLHLPLSSLREVIRLIVHQELVSIPCGGCLGRGCQTCSQTGVTGRKALFRLLFGDELLSLFDRYGPHDPLEAQALRRREVHVDVAAEKIAESNPGKEYGDAFYGSP</sequence>
<evidence type="ECO:0000256" key="2">
    <source>
        <dbReference type="ARBA" id="ARBA00022741"/>
    </source>
</evidence>
<dbReference type="GO" id="GO:0005524">
    <property type="term" value="F:ATP binding"/>
    <property type="evidence" value="ECO:0007669"/>
    <property type="project" value="UniProtKB-KW"/>
</dbReference>
<dbReference type="SUPFAM" id="SSF52540">
    <property type="entry name" value="P-loop containing nucleoside triphosphate hydrolases"/>
    <property type="match status" value="1"/>
</dbReference>
<dbReference type="InterPro" id="IPR001482">
    <property type="entry name" value="T2SS/T4SS_dom"/>
</dbReference>
<keyword evidence="2" id="KW-0547">Nucleotide-binding</keyword>
<evidence type="ECO:0000313" key="6">
    <source>
        <dbReference type="Proteomes" id="UP000053557"/>
    </source>
</evidence>
<dbReference type="SMART" id="SM00382">
    <property type="entry name" value="AAA"/>
    <property type="match status" value="1"/>
</dbReference>
<reference evidence="5 6" key="1">
    <citation type="submission" date="2015-12" db="EMBL/GenBank/DDBJ databases">
        <title>Draft genome sequence of Acidibacillus ferrooxidans ITV001, isolated from a chalcopyrite acid mine drainage site in Brazil.</title>
        <authorList>
            <person name="Dall'Agnol H."/>
            <person name="Nancucheo I."/>
            <person name="Johnson B."/>
            <person name="Oliveira R."/>
            <person name="Leite L."/>
            <person name="Pylro V."/>
            <person name="Nunes G.L."/>
            <person name="Tzotzos G."/>
            <person name="Fernandes G.R."/>
            <person name="Dutra J."/>
            <person name="Orellana S.C."/>
            <person name="Oliveira G."/>
        </authorList>
    </citation>
    <scope>NUCLEOTIDE SEQUENCE [LARGE SCALE GENOMIC DNA]</scope>
    <source>
        <strain evidence="6">ITV01</strain>
    </source>
</reference>
<keyword evidence="3" id="KW-0067">ATP-binding</keyword>
<evidence type="ECO:0000256" key="3">
    <source>
        <dbReference type="ARBA" id="ARBA00022840"/>
    </source>
</evidence>
<comment type="caution">
    <text evidence="5">The sequence shown here is derived from an EMBL/GenBank/DDBJ whole genome shotgun (WGS) entry which is preliminary data.</text>
</comment>
<accession>A0A101XSK0</accession>
<organism evidence="5 6">
    <name type="scientific">Ferroacidibacillus organovorans</name>
    <dbReference type="NCBI Taxonomy" id="1765683"/>
    <lineage>
        <taxon>Bacteria</taxon>
        <taxon>Bacillati</taxon>
        <taxon>Bacillota</taxon>
        <taxon>Bacilli</taxon>
        <taxon>Bacillales</taxon>
        <taxon>Alicyclobacillaceae</taxon>
        <taxon>Ferroacidibacillus</taxon>
    </lineage>
</organism>
<dbReference type="AlphaFoldDB" id="A0A101XSK0"/>
<dbReference type="GO" id="GO:0005886">
    <property type="term" value="C:plasma membrane"/>
    <property type="evidence" value="ECO:0007669"/>
    <property type="project" value="TreeGrafter"/>
</dbReference>
<gene>
    <name evidence="5" type="ORF">ATW55_08020</name>
</gene>
<dbReference type="PANTHER" id="PTHR30258:SF2">
    <property type="entry name" value="COMG OPERON PROTEIN 1"/>
    <property type="match status" value="1"/>
</dbReference>
<dbReference type="GO" id="GO:0016887">
    <property type="term" value="F:ATP hydrolysis activity"/>
    <property type="evidence" value="ECO:0007669"/>
    <property type="project" value="TreeGrafter"/>
</dbReference>
<keyword evidence="6" id="KW-1185">Reference proteome</keyword>
<dbReference type="CDD" id="cd01129">
    <property type="entry name" value="PulE-GspE-like"/>
    <property type="match status" value="1"/>
</dbReference>
<dbReference type="EMBL" id="LPVJ01000009">
    <property type="protein sequence ID" value="KUO96758.1"/>
    <property type="molecule type" value="Genomic_DNA"/>
</dbReference>
<dbReference type="Proteomes" id="UP000053557">
    <property type="component" value="Unassembled WGS sequence"/>
</dbReference>